<dbReference type="InterPro" id="IPR011013">
    <property type="entry name" value="Gal_mutarotase_sf_dom"/>
</dbReference>
<dbReference type="GO" id="GO:0005764">
    <property type="term" value="C:lysosome"/>
    <property type="evidence" value="ECO:0007669"/>
    <property type="project" value="TreeGrafter"/>
</dbReference>
<evidence type="ECO:0000256" key="6">
    <source>
        <dbReference type="ARBA" id="ARBA00022729"/>
    </source>
</evidence>
<dbReference type="EMBL" id="CAACVG010001215">
    <property type="protein sequence ID" value="VEN35055.1"/>
    <property type="molecule type" value="Genomic_DNA"/>
</dbReference>
<dbReference type="SUPFAM" id="SSF88713">
    <property type="entry name" value="Glycoside hydrolase/deacetylase"/>
    <property type="match status" value="1"/>
</dbReference>
<dbReference type="Pfam" id="PF01074">
    <property type="entry name" value="Glyco_hydro_38N"/>
    <property type="match status" value="1"/>
</dbReference>
<keyword evidence="10" id="KW-0325">Glycoprotein</keyword>
<feature type="region of interest" description="Disordered" evidence="12">
    <location>
        <begin position="41"/>
        <end position="70"/>
    </location>
</feature>
<dbReference type="InterPro" id="IPR048534">
    <property type="entry name" value="Man2a1-like_dom"/>
</dbReference>
<dbReference type="Pfam" id="PF07748">
    <property type="entry name" value="Glyco_hydro_38C"/>
    <property type="match status" value="1"/>
</dbReference>
<accession>A0A653BJ80</accession>
<reference evidence="14 15" key="1">
    <citation type="submission" date="2019-01" db="EMBL/GenBank/DDBJ databases">
        <authorList>
            <person name="Sayadi A."/>
        </authorList>
    </citation>
    <scope>NUCLEOTIDE SEQUENCE [LARGE SCALE GENOMIC DNA]</scope>
</reference>
<dbReference type="InterPro" id="IPR037094">
    <property type="entry name" value="Glyco_hydro_38_cen_sf"/>
</dbReference>
<evidence type="ECO:0000256" key="3">
    <source>
        <dbReference type="ARBA" id="ARBA00009792"/>
    </source>
</evidence>
<dbReference type="Gene3D" id="2.60.40.1180">
    <property type="entry name" value="Golgi alpha-mannosidase II"/>
    <property type="match status" value="1"/>
</dbReference>
<evidence type="ECO:0000256" key="7">
    <source>
        <dbReference type="ARBA" id="ARBA00022801"/>
    </source>
</evidence>
<sequence length="1345" mass="153784">MNPGASGSRCNSGSRCARMVSLALNIQLKEKLDVIRRSKQINNAKRNKDPDYVPGLSNELGNRSGSETNRSYEYSQITSPSTKIHIVSNIMVAPPATENVFDIMEPKEKEFNSIEVFIREDILQDIIDKSVEKAESKLYTKTGKIRKRKIFEEPLVERKKQKIERYRRAHEVKKACKCKLSCSQKISYTRQKHINEQYWLLPKQQQKQFVLERVKQCKKGRSTTKNQTSPRVYSYKYYLTSEKAEEVRVCKIFLLATLGYEKENDRMLKNIRKTDPKCIAPKTDGRRRSCPRKVDRNTIIEHVNSFNPTISHYRREHAPNRKYLPSDINITLMYKDFKLKYPNTDFSYELYRKIVTKDLNISFANLGNEECWECEEFAIHKKATSHDANVENLASCDLCKTWRIHKLKAINARKNYKEDAEKIKQNDEIFVAADLQKANERLNQDVASTFVGDTSGTSITIQSSTTRNNYTTEMWIRGSGQTQKAGVQYILDSVVDALAKDPNRRKLNDSFGECGRPKLGWQIDPFGHSREMASIFAQLGYDGILLGRIDYQDKASRKDAKTLETIWRSSQNLADLRPNTTLKFLIAFEVDQFFAYLDGMTKVYSTNNLIITMGEDFTYQAAELWFTNLDKLIYYANLKQKEGSKYNLIYSTPSCYVKAIHEESVREDKKWLVKTDDFFPYASDPHAYWTGYFTSRPTIKRFEREGNNYLQVCKQLYTLADLGPEDRVDLNVMREAMGVMQHHDAVSGTEKEHVAHDYARLLTRGFDECHIITNAALSQIVQKGATKSEHNFHYESDTMQFNSCPLLNVSQCSFTESRNAFVVTVYNPLSRPVSKFVRLPVTGTSYSVRGPDGKRLQTQLIPVAPSILKIPGRQSNATVELIFRAKDLPPLGFNSYYVEKTKKNIVSEPEISRDTKTDTEFEIDQKTGLLSRVHMNGRDIPLTQSFLYYEGFVGNNSVDTRSSGAYIFRPNGTAKSVSPSANISIFKGALVNEVHQVFDDWVSQIVRVYNEERYIEFDWLVGPIPIVPGKEVITSYTTPMKTNKLFYTDSNGREMLRRERNARPTWDLDVQEPIAGNYYPVTSKIVLTDGDIELAVLTDRAQGGTSLKDGEVELMLHRACLHDDAFGVGEALLEEAFGRGLVARGSHYLILGNKNSSNPDGKTAAAQERDLAQQKLLSAWTFLSETEGLTFEQYKAKYRMQFSGLKKSLPENVQILTLEPWSGYTFLLRLEHVLENKEDPNLSQPVVVNLNDIFTPFQITTIKETTLGGNQWLENNHRLHFNTSTSLGDLFGEQGTLDYSTSEENGHTKRAILIDASNDLDNFQISLKPMQIRTFIIEIKVNSTS</sequence>
<dbReference type="PANTHER" id="PTHR11607:SF3">
    <property type="entry name" value="LYSOSOMAL ALPHA-MANNOSIDASE"/>
    <property type="match status" value="1"/>
</dbReference>
<dbReference type="GO" id="GO:0006013">
    <property type="term" value="P:mannose metabolic process"/>
    <property type="evidence" value="ECO:0007669"/>
    <property type="project" value="InterPro"/>
</dbReference>
<dbReference type="EC" id="3.2.1.24" evidence="4"/>
<evidence type="ECO:0000256" key="1">
    <source>
        <dbReference type="ARBA" id="ARBA00000365"/>
    </source>
</evidence>
<dbReference type="InterPro" id="IPR050843">
    <property type="entry name" value="Glycosyl_Hydrlase_38"/>
</dbReference>
<evidence type="ECO:0000256" key="8">
    <source>
        <dbReference type="ARBA" id="ARBA00022833"/>
    </source>
</evidence>
<dbReference type="InterPro" id="IPR041147">
    <property type="entry name" value="GH38_C"/>
</dbReference>
<dbReference type="FunFam" id="2.70.98.30:FF:000003">
    <property type="entry name" value="Alpha-mannosidase"/>
    <property type="match status" value="1"/>
</dbReference>
<keyword evidence="5" id="KW-0479">Metal-binding</keyword>
<dbReference type="Pfam" id="PF09261">
    <property type="entry name" value="Alpha-mann_mid"/>
    <property type="match status" value="1"/>
</dbReference>
<dbReference type="SUPFAM" id="SSF74650">
    <property type="entry name" value="Galactose mutarotase-like"/>
    <property type="match status" value="1"/>
</dbReference>
<keyword evidence="9" id="KW-1015">Disulfide bond</keyword>
<dbReference type="InterPro" id="IPR028995">
    <property type="entry name" value="Glyco_hydro_57/38_cen_sf"/>
</dbReference>
<evidence type="ECO:0000313" key="15">
    <source>
        <dbReference type="Proteomes" id="UP000410492"/>
    </source>
</evidence>
<dbReference type="Gene3D" id="2.60.40.1360">
    <property type="match status" value="1"/>
</dbReference>
<dbReference type="Gene3D" id="3.20.110.10">
    <property type="entry name" value="Glycoside hydrolase 38, N terminal domain"/>
    <property type="match status" value="1"/>
</dbReference>
<dbReference type="PANTHER" id="PTHR11607">
    <property type="entry name" value="ALPHA-MANNOSIDASE"/>
    <property type="match status" value="1"/>
</dbReference>
<feature type="compositionally biased region" description="Polar residues" evidence="12">
    <location>
        <begin position="59"/>
        <end position="70"/>
    </location>
</feature>
<comment type="catalytic activity">
    <reaction evidence="1">
        <text>Hydrolysis of terminal, non-reducing alpha-D-mannose residues in alpha-D-mannosides.</text>
        <dbReference type="EC" id="3.2.1.24"/>
    </reaction>
</comment>
<dbReference type="SUPFAM" id="SSF88688">
    <property type="entry name" value="Families 57/38 glycoside transferase middle domain"/>
    <property type="match status" value="1"/>
</dbReference>
<dbReference type="Gene3D" id="2.70.98.30">
    <property type="entry name" value="Golgi alpha-mannosidase II, domain 4"/>
    <property type="match status" value="1"/>
</dbReference>
<dbReference type="OrthoDB" id="2016903at2759"/>
<comment type="cofactor">
    <cofactor evidence="2">
        <name>Zn(2+)</name>
        <dbReference type="ChEBI" id="CHEBI:29105"/>
    </cofactor>
</comment>
<evidence type="ECO:0000259" key="13">
    <source>
        <dbReference type="SMART" id="SM00872"/>
    </source>
</evidence>
<dbReference type="Pfam" id="PF21260">
    <property type="entry name" value="Laman-like_dom"/>
    <property type="match status" value="1"/>
</dbReference>
<keyword evidence="7" id="KW-0378">Hydrolase</keyword>
<comment type="similarity">
    <text evidence="3">Belongs to the glycosyl hydrolase 38 family.</text>
</comment>
<dbReference type="GO" id="GO:0030246">
    <property type="term" value="F:carbohydrate binding"/>
    <property type="evidence" value="ECO:0007669"/>
    <property type="project" value="InterPro"/>
</dbReference>
<evidence type="ECO:0000313" key="14">
    <source>
        <dbReference type="EMBL" id="VEN35055.1"/>
    </source>
</evidence>
<evidence type="ECO:0000256" key="4">
    <source>
        <dbReference type="ARBA" id="ARBA00012752"/>
    </source>
</evidence>
<keyword evidence="15" id="KW-1185">Reference proteome</keyword>
<dbReference type="InterPro" id="IPR011682">
    <property type="entry name" value="Glyco_hydro_38_C"/>
</dbReference>
<dbReference type="FunFam" id="1.20.1270.50:FF:000003">
    <property type="entry name" value="Alpha-mannosidase"/>
    <property type="match status" value="1"/>
</dbReference>
<gene>
    <name evidence="14" type="ORF">CALMAC_LOCUS1064</name>
</gene>
<feature type="domain" description="Glycoside hydrolase family 38 central" evidence="13">
    <location>
        <begin position="687"/>
        <end position="762"/>
    </location>
</feature>
<dbReference type="FunFam" id="2.60.40.1180:FF:000018">
    <property type="entry name" value="Alpha-mannosidase"/>
    <property type="match status" value="1"/>
</dbReference>
<keyword evidence="11" id="KW-0326">Glycosidase</keyword>
<dbReference type="FunFam" id="1.20.1270.50:FF:000002">
    <property type="entry name" value="Alpha-mannosidase"/>
    <property type="match status" value="1"/>
</dbReference>
<dbReference type="GO" id="GO:0046872">
    <property type="term" value="F:metal ion binding"/>
    <property type="evidence" value="ECO:0007669"/>
    <property type="project" value="UniProtKB-KW"/>
</dbReference>
<evidence type="ECO:0000256" key="5">
    <source>
        <dbReference type="ARBA" id="ARBA00022723"/>
    </source>
</evidence>
<dbReference type="Proteomes" id="UP000410492">
    <property type="component" value="Unassembled WGS sequence"/>
</dbReference>
<dbReference type="InterPro" id="IPR015341">
    <property type="entry name" value="Glyco_hydro_38_cen"/>
</dbReference>
<dbReference type="Gene3D" id="1.20.1270.50">
    <property type="entry name" value="Glycoside hydrolase family 38, central domain"/>
    <property type="match status" value="2"/>
</dbReference>
<evidence type="ECO:0000256" key="11">
    <source>
        <dbReference type="ARBA" id="ARBA00023295"/>
    </source>
</evidence>
<dbReference type="InterPro" id="IPR027291">
    <property type="entry name" value="Glyco_hydro_38_N_sf"/>
</dbReference>
<dbReference type="InterPro" id="IPR000602">
    <property type="entry name" value="Glyco_hydro_38_N"/>
</dbReference>
<protein>
    <recommendedName>
        <fullName evidence="4">alpha-mannosidase</fullName>
        <ecNumber evidence="4">3.2.1.24</ecNumber>
    </recommendedName>
</protein>
<dbReference type="Pfam" id="PF17677">
    <property type="entry name" value="Glyco_hydro38C2"/>
    <property type="match status" value="1"/>
</dbReference>
<dbReference type="InterPro" id="IPR013780">
    <property type="entry name" value="Glyco_hydro_b"/>
</dbReference>
<evidence type="ECO:0000256" key="9">
    <source>
        <dbReference type="ARBA" id="ARBA00023157"/>
    </source>
</evidence>
<dbReference type="InterPro" id="IPR011330">
    <property type="entry name" value="Glyco_hydro/deAcase_b/a-brl"/>
</dbReference>
<dbReference type="SMART" id="SM00872">
    <property type="entry name" value="Alpha-mann_mid"/>
    <property type="match status" value="1"/>
</dbReference>
<evidence type="ECO:0000256" key="10">
    <source>
        <dbReference type="ARBA" id="ARBA00023180"/>
    </source>
</evidence>
<proteinExistence type="inferred from homology"/>
<name>A0A653BJ80_CALMS</name>
<keyword evidence="8" id="KW-0862">Zinc</keyword>
<keyword evidence="6" id="KW-0732">Signal</keyword>
<evidence type="ECO:0000256" key="2">
    <source>
        <dbReference type="ARBA" id="ARBA00001947"/>
    </source>
</evidence>
<organism evidence="14 15">
    <name type="scientific">Callosobruchus maculatus</name>
    <name type="common">Southern cowpea weevil</name>
    <name type="synonym">Pulse bruchid</name>
    <dbReference type="NCBI Taxonomy" id="64391"/>
    <lineage>
        <taxon>Eukaryota</taxon>
        <taxon>Metazoa</taxon>
        <taxon>Ecdysozoa</taxon>
        <taxon>Arthropoda</taxon>
        <taxon>Hexapoda</taxon>
        <taxon>Insecta</taxon>
        <taxon>Pterygota</taxon>
        <taxon>Neoptera</taxon>
        <taxon>Endopterygota</taxon>
        <taxon>Coleoptera</taxon>
        <taxon>Polyphaga</taxon>
        <taxon>Cucujiformia</taxon>
        <taxon>Chrysomeloidea</taxon>
        <taxon>Chrysomelidae</taxon>
        <taxon>Bruchinae</taxon>
        <taxon>Bruchini</taxon>
        <taxon>Callosobruchus</taxon>
    </lineage>
</organism>
<evidence type="ECO:0000256" key="12">
    <source>
        <dbReference type="SAM" id="MobiDB-lite"/>
    </source>
</evidence>
<dbReference type="GO" id="GO:0004559">
    <property type="term" value="F:alpha-mannosidase activity"/>
    <property type="evidence" value="ECO:0007669"/>
    <property type="project" value="UniProtKB-EC"/>
</dbReference>